<dbReference type="EMBL" id="CAMGYJ010000010">
    <property type="protein sequence ID" value="CAI0554288.1"/>
    <property type="molecule type" value="Genomic_DNA"/>
</dbReference>
<dbReference type="SMART" id="SM01019">
    <property type="entry name" value="B3"/>
    <property type="match status" value="2"/>
</dbReference>
<dbReference type="SUPFAM" id="SSF101936">
    <property type="entry name" value="DNA-binding pseudobarrel domain"/>
    <property type="match status" value="2"/>
</dbReference>
<dbReference type="CDD" id="cd10017">
    <property type="entry name" value="B3_DNA"/>
    <property type="match status" value="2"/>
</dbReference>
<dbReference type="InterPro" id="IPR050655">
    <property type="entry name" value="Plant_B3_domain"/>
</dbReference>
<dbReference type="PANTHER" id="PTHR31920:SF37">
    <property type="entry name" value="B3 DOMAIN-CONTAINING TRANSCRIPTION FACTOR VRN1"/>
    <property type="match status" value="1"/>
</dbReference>
<evidence type="ECO:0000256" key="5">
    <source>
        <dbReference type="ARBA" id="ARBA00023242"/>
    </source>
</evidence>
<evidence type="ECO:0000256" key="6">
    <source>
        <dbReference type="SAM" id="MobiDB-lite"/>
    </source>
</evidence>
<dbReference type="Gene3D" id="2.40.330.10">
    <property type="entry name" value="DNA-binding pseudobarrel domain"/>
    <property type="match status" value="2"/>
</dbReference>
<keyword evidence="9" id="KW-1185">Reference proteome</keyword>
<reference evidence="8" key="1">
    <citation type="submission" date="2022-08" db="EMBL/GenBank/DDBJ databases">
        <authorList>
            <person name="Gutierrez-Valencia J."/>
        </authorList>
    </citation>
    <scope>NUCLEOTIDE SEQUENCE</scope>
</reference>
<dbReference type="Pfam" id="PF02362">
    <property type="entry name" value="B3"/>
    <property type="match status" value="2"/>
</dbReference>
<keyword evidence="5" id="KW-0539">Nucleus</keyword>
<evidence type="ECO:0000256" key="3">
    <source>
        <dbReference type="ARBA" id="ARBA00023125"/>
    </source>
</evidence>
<evidence type="ECO:0000256" key="2">
    <source>
        <dbReference type="ARBA" id="ARBA00023015"/>
    </source>
</evidence>
<evidence type="ECO:0000259" key="7">
    <source>
        <dbReference type="PROSITE" id="PS50863"/>
    </source>
</evidence>
<evidence type="ECO:0000256" key="1">
    <source>
        <dbReference type="ARBA" id="ARBA00004123"/>
    </source>
</evidence>
<feature type="domain" description="TF-B3" evidence="7">
    <location>
        <begin position="258"/>
        <end position="355"/>
    </location>
</feature>
<keyword evidence="3" id="KW-0238">DNA-binding</keyword>
<dbReference type="InterPro" id="IPR003340">
    <property type="entry name" value="B3_DNA-bd"/>
</dbReference>
<feature type="region of interest" description="Disordered" evidence="6">
    <location>
        <begin position="158"/>
        <end position="222"/>
    </location>
</feature>
<keyword evidence="2" id="KW-0805">Transcription regulation</keyword>
<evidence type="ECO:0000313" key="8">
    <source>
        <dbReference type="EMBL" id="CAI0554288.1"/>
    </source>
</evidence>
<gene>
    <name evidence="8" type="ORF">LITE_LOCUS47140</name>
</gene>
<accession>A0AAV0R9Q4</accession>
<evidence type="ECO:0000313" key="9">
    <source>
        <dbReference type="Proteomes" id="UP001154282"/>
    </source>
</evidence>
<comment type="subcellular location">
    <subcellularLocation>
        <location evidence="1">Nucleus</location>
    </subcellularLocation>
</comment>
<feature type="domain" description="TF-B3" evidence="7">
    <location>
        <begin position="27"/>
        <end position="120"/>
    </location>
</feature>
<name>A0AAV0R9Q4_9ROSI</name>
<organism evidence="8 9">
    <name type="scientific">Linum tenue</name>
    <dbReference type="NCBI Taxonomy" id="586396"/>
    <lineage>
        <taxon>Eukaryota</taxon>
        <taxon>Viridiplantae</taxon>
        <taxon>Streptophyta</taxon>
        <taxon>Embryophyta</taxon>
        <taxon>Tracheophyta</taxon>
        <taxon>Spermatophyta</taxon>
        <taxon>Magnoliopsida</taxon>
        <taxon>eudicotyledons</taxon>
        <taxon>Gunneridae</taxon>
        <taxon>Pentapetalae</taxon>
        <taxon>rosids</taxon>
        <taxon>fabids</taxon>
        <taxon>Malpighiales</taxon>
        <taxon>Linaceae</taxon>
        <taxon>Linum</taxon>
    </lineage>
</organism>
<dbReference type="AlphaFoldDB" id="A0AAV0R9Q4"/>
<dbReference type="PANTHER" id="PTHR31920">
    <property type="entry name" value="B3 DOMAIN-CONTAINING"/>
    <property type="match status" value="1"/>
</dbReference>
<dbReference type="GO" id="GO:0003677">
    <property type="term" value="F:DNA binding"/>
    <property type="evidence" value="ECO:0007669"/>
    <property type="project" value="UniProtKB-KW"/>
</dbReference>
<dbReference type="GO" id="GO:0005634">
    <property type="term" value="C:nucleus"/>
    <property type="evidence" value="ECO:0007669"/>
    <property type="project" value="UniProtKB-SubCell"/>
</dbReference>
<feature type="compositionally biased region" description="Basic and acidic residues" evidence="6">
    <location>
        <begin position="197"/>
        <end position="211"/>
    </location>
</feature>
<keyword evidence="4" id="KW-0804">Transcription</keyword>
<protein>
    <recommendedName>
        <fullName evidence="7">TF-B3 domain-containing protein</fullName>
    </recommendedName>
</protein>
<dbReference type="InterPro" id="IPR015300">
    <property type="entry name" value="DNA-bd_pseudobarrel_sf"/>
</dbReference>
<comment type="caution">
    <text evidence="8">The sequence shown here is derived from an EMBL/GenBank/DDBJ whole genome shotgun (WGS) entry which is preliminary data.</text>
</comment>
<sequence length="355" mass="40061">MFPSESKMTSSGERRPDDHGSNLVGARFYKIILQETVRDKKLLIPSRFVTNCGEGLSNSAILKVPSGLSWTVGLVRDEIGVWFRNGWHDFAEFHSLRYGHFLVFEYKGCSSFYVVICDRTAAEIVYPITKVASNQQPADETGSFLLEPKVEVIEDVSDEVDAPQRSKGKSPVEVSQSRCRKNDKKNVRGSSSRNGKVRMESCSKESAEGHESSAQGIGSNSVELGVKEEEGGDEMIHEEPPFVRGRKPITGFTSPHPFFDCRMTSSTLSRKQLYLPAGFSVRHIRKDENSLKLQVADKTWPVALVRFTKDKYVYFSDGWLEFAEQNSLKQGDICIFECIHRWTNVLLKVTIVREC</sequence>
<dbReference type="Proteomes" id="UP001154282">
    <property type="component" value="Unassembled WGS sequence"/>
</dbReference>
<evidence type="ECO:0000256" key="4">
    <source>
        <dbReference type="ARBA" id="ARBA00023163"/>
    </source>
</evidence>
<proteinExistence type="predicted"/>
<dbReference type="PROSITE" id="PS50863">
    <property type="entry name" value="B3"/>
    <property type="match status" value="2"/>
</dbReference>
<feature type="compositionally biased region" description="Polar residues" evidence="6">
    <location>
        <begin position="212"/>
        <end position="222"/>
    </location>
</feature>